<keyword evidence="2" id="KW-1185">Reference proteome</keyword>
<sequence length="54" mass="6817">MLKYNKVYFRKQNTRTRPHPGLYHRNFPQKAWKPWFDTAGKTRRKKRRRKETVL</sequence>
<proteinExistence type="predicted"/>
<dbReference type="AlphaFoldDB" id="A0AAN0WDA3"/>
<evidence type="ECO:0000313" key="2">
    <source>
        <dbReference type="Proteomes" id="UP000032024"/>
    </source>
</evidence>
<dbReference type="Proteomes" id="UP000032024">
    <property type="component" value="Chromosome"/>
</dbReference>
<reference evidence="2" key="1">
    <citation type="submission" date="2015-01" db="EMBL/GenBank/DDBJ databases">
        <title>Comparative genome analysis of Bacillus coagulans HM-08, Clostridium butyricum HM-68, Bacillus subtilis HM-66 and Bacillus paralicheniformis BL-09.</title>
        <authorList>
            <person name="Zhang H."/>
        </authorList>
    </citation>
    <scope>NUCLEOTIDE SEQUENCE [LARGE SCALE GENOMIC DNA]</scope>
    <source>
        <strain evidence="2">HM-08</strain>
    </source>
</reference>
<gene>
    <name evidence="1" type="ORF">SB48_HM08orf05075</name>
</gene>
<name>A0AAN0WDA3_HEYCO</name>
<dbReference type="EMBL" id="CP010525">
    <property type="protein sequence ID" value="AJO23968.1"/>
    <property type="molecule type" value="Genomic_DNA"/>
</dbReference>
<accession>A0AAN0WDA3</accession>
<protein>
    <submittedName>
        <fullName evidence="1">Uncharacterized protein</fullName>
    </submittedName>
</protein>
<evidence type="ECO:0000313" key="1">
    <source>
        <dbReference type="EMBL" id="AJO23968.1"/>
    </source>
</evidence>
<organism evidence="1 2">
    <name type="scientific">Heyndrickxia coagulans</name>
    <name type="common">Weizmannia coagulans</name>
    <dbReference type="NCBI Taxonomy" id="1398"/>
    <lineage>
        <taxon>Bacteria</taxon>
        <taxon>Bacillati</taxon>
        <taxon>Bacillota</taxon>
        <taxon>Bacilli</taxon>
        <taxon>Bacillales</taxon>
        <taxon>Bacillaceae</taxon>
        <taxon>Heyndrickxia</taxon>
    </lineage>
</organism>